<organism evidence="2 3">
    <name type="scientific">Lagenidium giganteum</name>
    <dbReference type="NCBI Taxonomy" id="4803"/>
    <lineage>
        <taxon>Eukaryota</taxon>
        <taxon>Sar</taxon>
        <taxon>Stramenopiles</taxon>
        <taxon>Oomycota</taxon>
        <taxon>Peronosporomycetes</taxon>
        <taxon>Pythiales</taxon>
        <taxon>Pythiaceae</taxon>
    </lineage>
</organism>
<dbReference type="PANTHER" id="PTHR13510">
    <property type="entry name" value="FYVE-FINGER-CONTAINING RAB5 EFFECTOR PROTEIN RABENOSYN-5-RELATED"/>
    <property type="match status" value="1"/>
</dbReference>
<reference evidence="2" key="1">
    <citation type="submission" date="2022-11" db="EMBL/GenBank/DDBJ databases">
        <authorList>
            <person name="Morgan W.R."/>
            <person name="Tartar A."/>
        </authorList>
    </citation>
    <scope>NUCLEOTIDE SEQUENCE</scope>
    <source>
        <strain evidence="2">ARSEF 373</strain>
    </source>
</reference>
<dbReference type="Gene3D" id="3.30.530.20">
    <property type="match status" value="1"/>
</dbReference>
<gene>
    <name evidence="2" type="ORF">N0F65_007366</name>
</gene>
<name>A0AAV2YEY1_9STRA</name>
<keyword evidence="3" id="KW-1185">Reference proteome</keyword>
<evidence type="ECO:0000256" key="1">
    <source>
        <dbReference type="SAM" id="MobiDB-lite"/>
    </source>
</evidence>
<dbReference type="AlphaFoldDB" id="A0AAV2YEY1"/>
<reference evidence="2" key="2">
    <citation type="journal article" date="2023" name="Microbiol Resour">
        <title>Decontamination and Annotation of the Draft Genome Sequence of the Oomycete Lagenidium giganteum ARSEF 373.</title>
        <authorList>
            <person name="Morgan W.R."/>
            <person name="Tartar A."/>
        </authorList>
    </citation>
    <scope>NUCLEOTIDE SEQUENCE</scope>
    <source>
        <strain evidence="2">ARSEF 373</strain>
    </source>
</reference>
<dbReference type="PANTHER" id="PTHR13510:SF44">
    <property type="entry name" value="RABENOSYN-5"/>
    <property type="match status" value="1"/>
</dbReference>
<comment type="caution">
    <text evidence="2">The sequence shown here is derived from an EMBL/GenBank/DDBJ whole genome shotgun (WGS) entry which is preliminary data.</text>
</comment>
<evidence type="ECO:0000313" key="2">
    <source>
        <dbReference type="EMBL" id="DAZ93740.1"/>
    </source>
</evidence>
<sequence length="558" mass="62521">MVNAVFPLPKNYFPPMRLSDKEARAYQSWGDSLLEDTINAYERFQFETQEQKERGWKVLKQRGDLTAYRRRHPDDSDSDDYRYLCTGRIDGTLDEVMYGRYADNTDDFRRMSAVYREDLVDCAVLHVIERQSPVNPYFFSGFKWMTVQSLGKGLVKNRDVCWYEQSGLTVDRNGKEIGYTITESVDLPICPPFSSSYCVRAKLSVCYLYKRNKSGGVKVYMRGRNNAGGRVMDWVADLKSAELWLRIERATACAHAGIATELVKVTTGCPRPLRRSKGRCDVCREKSSGMLASEKECAVCHRMTCARCVVKKRVLSSDADFRQSRKEYFCKKCLHLIHDVNLRDPHGVEEVCAMAISESRSIEHSHHSSGNRSFRGSSTGRSTDGSQADTARRPDRSHGHPPPPAPMSSSASCPAVSVALYSDTPDLRRVKSLDVGVKREEHFPADVHAMPMPTTTKSSTSTNSFVSEVSFASRSSGASTGSHDLESFKNHPSQGGDLHPTTMTSAHVAPLPLHPPAAPQPADNGPESLMAQMMRMNMMAEKARMLVQENNKLARQFQ</sequence>
<dbReference type="InterPro" id="IPR023393">
    <property type="entry name" value="START-like_dom_sf"/>
</dbReference>
<protein>
    <recommendedName>
        <fullName evidence="4">FYVE-type domain-containing protein</fullName>
    </recommendedName>
</protein>
<proteinExistence type="predicted"/>
<evidence type="ECO:0000313" key="3">
    <source>
        <dbReference type="Proteomes" id="UP001146120"/>
    </source>
</evidence>
<dbReference type="InterPro" id="IPR052727">
    <property type="entry name" value="Rab4/Rab5_effector"/>
</dbReference>
<feature type="region of interest" description="Disordered" evidence="1">
    <location>
        <begin position="362"/>
        <end position="412"/>
    </location>
</feature>
<dbReference type="EMBL" id="DAKRPA010000295">
    <property type="protein sequence ID" value="DAZ93740.1"/>
    <property type="molecule type" value="Genomic_DNA"/>
</dbReference>
<dbReference type="SUPFAM" id="SSF55961">
    <property type="entry name" value="Bet v1-like"/>
    <property type="match status" value="1"/>
</dbReference>
<evidence type="ECO:0008006" key="4">
    <source>
        <dbReference type="Google" id="ProtNLM"/>
    </source>
</evidence>
<feature type="compositionally biased region" description="Low complexity" evidence="1">
    <location>
        <begin position="368"/>
        <end position="386"/>
    </location>
</feature>
<feature type="region of interest" description="Disordered" evidence="1">
    <location>
        <begin position="474"/>
        <end position="527"/>
    </location>
</feature>
<dbReference type="Proteomes" id="UP001146120">
    <property type="component" value="Unassembled WGS sequence"/>
</dbReference>
<accession>A0AAV2YEY1</accession>